<feature type="region of interest" description="Disordered" evidence="4">
    <location>
        <begin position="28"/>
        <end position="109"/>
    </location>
</feature>
<evidence type="ECO:0000256" key="4">
    <source>
        <dbReference type="SAM" id="MobiDB-lite"/>
    </source>
</evidence>
<dbReference type="PANTHER" id="PTHR31601">
    <property type="entry name" value="28S RIBOSOMAL PROTEIN S36, MITOCHONDRIAL"/>
    <property type="match status" value="1"/>
</dbReference>
<dbReference type="GO" id="GO:0005739">
    <property type="term" value="C:mitochondrion"/>
    <property type="evidence" value="ECO:0007669"/>
    <property type="project" value="UniProtKB-SubCell"/>
</dbReference>
<dbReference type="GO" id="GO:0006103">
    <property type="term" value="P:2-oxoglutarate metabolic process"/>
    <property type="evidence" value="ECO:0007669"/>
    <property type="project" value="InterPro"/>
</dbReference>
<evidence type="ECO:0000313" key="6">
    <source>
        <dbReference type="Ensembl" id="ENSCAFP00030005679.1"/>
    </source>
</evidence>
<feature type="chain" id="PRO_5034341576" description="Mitochondrial ribosomal protein S36" evidence="5">
    <location>
        <begin position="18"/>
        <end position="207"/>
    </location>
</feature>
<comment type="subcellular location">
    <subcellularLocation>
        <location evidence="1">Mitochondrion</location>
    </subcellularLocation>
</comment>
<accession>A0A8C0MDX0</accession>
<evidence type="ECO:0008006" key="8">
    <source>
        <dbReference type="Google" id="ProtNLM"/>
    </source>
</evidence>
<dbReference type="AlphaFoldDB" id="A0A8C0MDX0"/>
<dbReference type="Ensembl" id="ENSCAFT00030006467.1">
    <property type="protein sequence ID" value="ENSCAFP00030005679.1"/>
    <property type="gene ID" value="ENSCAFG00030003463.1"/>
</dbReference>
<dbReference type="PANTHER" id="PTHR31601:SF2">
    <property type="entry name" value="ALPHA-KETOGLUTARATE DEHYDROGENASE COMPONENT 4"/>
    <property type="match status" value="1"/>
</dbReference>
<proteinExistence type="inferred from homology"/>
<feature type="compositionally biased region" description="Low complexity" evidence="4">
    <location>
        <begin position="151"/>
        <end position="165"/>
    </location>
</feature>
<dbReference type="Proteomes" id="UP000694429">
    <property type="component" value="Chromosome 2"/>
</dbReference>
<evidence type="ECO:0000256" key="5">
    <source>
        <dbReference type="SAM" id="SignalP"/>
    </source>
</evidence>
<evidence type="ECO:0000256" key="2">
    <source>
        <dbReference type="ARBA" id="ARBA00023128"/>
    </source>
</evidence>
<feature type="region of interest" description="Disordered" evidence="4">
    <location>
        <begin position="127"/>
        <end position="176"/>
    </location>
</feature>
<organism evidence="6 7">
    <name type="scientific">Canis lupus familiaris</name>
    <name type="common">Dog</name>
    <name type="synonym">Canis familiaris</name>
    <dbReference type="NCBI Taxonomy" id="9615"/>
    <lineage>
        <taxon>Eukaryota</taxon>
        <taxon>Metazoa</taxon>
        <taxon>Chordata</taxon>
        <taxon>Craniata</taxon>
        <taxon>Vertebrata</taxon>
        <taxon>Euteleostomi</taxon>
        <taxon>Mammalia</taxon>
        <taxon>Eutheria</taxon>
        <taxon>Laurasiatheria</taxon>
        <taxon>Carnivora</taxon>
        <taxon>Caniformia</taxon>
        <taxon>Canidae</taxon>
        <taxon>Canis</taxon>
    </lineage>
</organism>
<keyword evidence="2" id="KW-0496">Mitochondrion</keyword>
<evidence type="ECO:0000256" key="1">
    <source>
        <dbReference type="ARBA" id="ARBA00004173"/>
    </source>
</evidence>
<name>A0A8C0MDX0_CANLF</name>
<dbReference type="InterPro" id="IPR020373">
    <property type="entry name" value="Kgd4/YMR-31"/>
</dbReference>
<evidence type="ECO:0000313" key="7">
    <source>
        <dbReference type="Proteomes" id="UP000694429"/>
    </source>
</evidence>
<evidence type="ECO:0000256" key="3">
    <source>
        <dbReference type="ARBA" id="ARBA00043970"/>
    </source>
</evidence>
<protein>
    <recommendedName>
        <fullName evidence="8">Mitochondrial ribosomal protein S36</fullName>
    </recommendedName>
</protein>
<feature type="signal peptide" evidence="5">
    <location>
        <begin position="1"/>
        <end position="17"/>
    </location>
</feature>
<keyword evidence="5" id="KW-0732">Signal</keyword>
<comment type="similarity">
    <text evidence="3">Belongs to the alpha-ketoglutarate dehydrogenase component 4 family.</text>
</comment>
<sequence>MHGACFSLCLCLCLSLCLKVNKLLKKKKKKKKKLFGEGTADTKSAGAGGRGTGAGPAPAEEEPARRRSPRPVTSREARPPPPAARGSRYPRAERAPRKPPQPGVMMGSKMASASRVVQVVKPHTPLIRFPDRRDNPKPNVSEVLRSAGLPSHSSSISQHSKGSKSPDLLMHHGPPDTAEIIKTLPQKYRRKLVSQEEIEFIQRGGPE</sequence>
<reference evidence="6" key="1">
    <citation type="submission" date="2019-03" db="EMBL/GenBank/DDBJ databases">
        <authorList>
            <person name="Warren W.C."/>
            <person name="Johnson G.S."/>
        </authorList>
    </citation>
    <scope>NUCLEOTIDE SEQUENCE [LARGE SCALE GENOMIC DNA]</scope>
    <source>
        <strain evidence="6">Basenji</strain>
    </source>
</reference>
<reference evidence="6" key="2">
    <citation type="submission" date="2025-08" db="UniProtKB">
        <authorList>
            <consortium name="Ensembl"/>
        </authorList>
    </citation>
    <scope>IDENTIFICATION</scope>
</reference>